<dbReference type="AlphaFoldDB" id="B1FDV7"/>
<evidence type="ECO:0000256" key="1">
    <source>
        <dbReference type="SAM" id="Phobius"/>
    </source>
</evidence>
<name>B1FDV7_9BURK</name>
<feature type="transmembrane region" description="Helical" evidence="1">
    <location>
        <begin position="37"/>
        <end position="61"/>
    </location>
</feature>
<keyword evidence="1" id="KW-1133">Transmembrane helix</keyword>
<reference evidence="2 3" key="1">
    <citation type="submission" date="2008-03" db="EMBL/GenBank/DDBJ databases">
        <title>Sequencing of the draft genome and assembly of Burkholderia ambifaria IOP40-10.</title>
        <authorList>
            <consortium name="US DOE Joint Genome Institute (JGI-PGF)"/>
            <person name="Copeland A."/>
            <person name="Lucas S."/>
            <person name="Lapidus A."/>
            <person name="Glavina del Rio T."/>
            <person name="Dalin E."/>
            <person name="Tice H."/>
            <person name="Bruce D."/>
            <person name="Goodwin L."/>
            <person name="Pitluck S."/>
            <person name="Larimer F."/>
            <person name="Land M.L."/>
            <person name="Hauser L."/>
            <person name="Tiedje J."/>
            <person name="Richardson P."/>
        </authorList>
    </citation>
    <scope>NUCLEOTIDE SEQUENCE [LARGE SCALE GENOMIC DNA]</scope>
    <source>
        <strain evidence="2 3">IOP40-10</strain>
    </source>
</reference>
<proteinExistence type="predicted"/>
<dbReference type="EMBL" id="ABLC01000042">
    <property type="protein sequence ID" value="EDT04247.1"/>
    <property type="molecule type" value="Genomic_DNA"/>
</dbReference>
<evidence type="ECO:0000313" key="3">
    <source>
        <dbReference type="Proteomes" id="UP000005463"/>
    </source>
</evidence>
<feature type="transmembrane region" description="Helical" evidence="1">
    <location>
        <begin position="12"/>
        <end position="31"/>
    </location>
</feature>
<evidence type="ECO:0008006" key="4">
    <source>
        <dbReference type="Google" id="ProtNLM"/>
    </source>
</evidence>
<evidence type="ECO:0000313" key="2">
    <source>
        <dbReference type="EMBL" id="EDT04247.1"/>
    </source>
</evidence>
<dbReference type="PATRIC" id="fig|396596.7.peg.5558"/>
<protein>
    <recommendedName>
        <fullName evidence="4">Transmembrane protein</fullName>
    </recommendedName>
</protein>
<keyword evidence="1" id="KW-0812">Transmembrane</keyword>
<sequence>MSKSEGVSRIAKVLRGIGWLIILASATILLGNKNLDWDGVVVGVLVAAIIAAPCFAVAWIVDGFAK</sequence>
<gene>
    <name evidence="2" type="ORF">BamIOP4010DRAFT_2216</name>
</gene>
<dbReference type="RefSeq" id="WP_006751410.1">
    <property type="nucleotide sequence ID" value="NZ_ABLC01000042.1"/>
</dbReference>
<keyword evidence="1" id="KW-0472">Membrane</keyword>
<dbReference type="Proteomes" id="UP000005463">
    <property type="component" value="Unassembled WGS sequence"/>
</dbReference>
<accession>B1FDV7</accession>
<organism evidence="2 3">
    <name type="scientific">Burkholderia ambifaria IOP40-10</name>
    <dbReference type="NCBI Taxonomy" id="396596"/>
    <lineage>
        <taxon>Bacteria</taxon>
        <taxon>Pseudomonadati</taxon>
        <taxon>Pseudomonadota</taxon>
        <taxon>Betaproteobacteria</taxon>
        <taxon>Burkholderiales</taxon>
        <taxon>Burkholderiaceae</taxon>
        <taxon>Burkholderia</taxon>
        <taxon>Burkholderia cepacia complex</taxon>
    </lineage>
</organism>
<comment type="caution">
    <text evidence="2">The sequence shown here is derived from an EMBL/GenBank/DDBJ whole genome shotgun (WGS) entry which is preliminary data.</text>
</comment>